<dbReference type="Proteomes" id="UP000236895">
    <property type="component" value="Unassembled WGS sequence"/>
</dbReference>
<organism evidence="1 2">
    <name type="scientific">Candidatus Liberibacter solanacearum</name>
    <dbReference type="NCBI Taxonomy" id="556287"/>
    <lineage>
        <taxon>Bacteria</taxon>
        <taxon>Pseudomonadati</taxon>
        <taxon>Pseudomonadota</taxon>
        <taxon>Alphaproteobacteria</taxon>
        <taxon>Hyphomicrobiales</taxon>
        <taxon>Rhizobiaceae</taxon>
        <taxon>Liberibacter</taxon>
    </lineage>
</organism>
<dbReference type="AlphaFoldDB" id="A0A3R7R9C1"/>
<proteinExistence type="predicted"/>
<dbReference type="EMBL" id="PKRU02000014">
    <property type="protein sequence ID" value="RPD37277.1"/>
    <property type="molecule type" value="Genomic_DNA"/>
</dbReference>
<comment type="caution">
    <text evidence="1">The sequence shown here is derived from an EMBL/GenBank/DDBJ whole genome shotgun (WGS) entry which is preliminary data.</text>
</comment>
<evidence type="ECO:0000313" key="2">
    <source>
        <dbReference type="Proteomes" id="UP000236895"/>
    </source>
</evidence>
<protein>
    <submittedName>
        <fullName evidence="1">Uncharacterized protein</fullName>
    </submittedName>
</protein>
<accession>A0A3R7R9C1</accession>
<evidence type="ECO:0000313" key="1">
    <source>
        <dbReference type="EMBL" id="RPD37277.1"/>
    </source>
</evidence>
<feature type="non-terminal residue" evidence="1">
    <location>
        <position position="84"/>
    </location>
</feature>
<gene>
    <name evidence="1" type="ORF">C0030_002900</name>
</gene>
<dbReference type="RefSeq" id="WP_148078979.1">
    <property type="nucleotide sequence ID" value="NZ_PKRU02000014.1"/>
</dbReference>
<sequence length="84" mass="9616">MILKKSALTSILLSSSVLLNGCDDCYHLNKSTEKLKKIAYEKNLILENFIHKKQNELDKKIDAKNQQHDEQISLLIAAKEVAEY</sequence>
<name>A0A3R7R9C1_9HYPH</name>
<reference evidence="1 2" key="1">
    <citation type="submission" date="2018-11" db="EMBL/GenBank/DDBJ databases">
        <title>Genome Analysis of Haplotype D of Candidatus Liberibacter Solanacearum.</title>
        <authorList>
            <person name="Katsir L."/>
            <person name="Ruan Z."/>
            <person name="Santos Garcia D."/>
            <person name="Piasezky A."/>
            <person name="Jiang J."/>
            <person name="Sela N."/>
            <person name="Freilich S."/>
            <person name="Bahar O."/>
        </authorList>
    </citation>
    <scope>NUCLEOTIDE SEQUENCE [LARGE SCALE GENOMIC DNA]</scope>
    <source>
        <strain evidence="2">haplotype D1</strain>
    </source>
</reference>